<evidence type="ECO:0000256" key="4">
    <source>
        <dbReference type="ARBA" id="ARBA00023136"/>
    </source>
</evidence>
<feature type="transmembrane region" description="Helical" evidence="6">
    <location>
        <begin position="214"/>
        <end position="243"/>
    </location>
</feature>
<keyword evidence="9" id="KW-1185">Reference proteome</keyword>
<comment type="subcellular location">
    <subcellularLocation>
        <location evidence="1">Membrane</location>
        <topology evidence="1">Multi-pass membrane protein</topology>
    </subcellularLocation>
</comment>
<dbReference type="InterPro" id="IPR005821">
    <property type="entry name" value="Ion_trans_dom"/>
</dbReference>
<feature type="transmembrane region" description="Helical" evidence="6">
    <location>
        <begin position="178"/>
        <end position="194"/>
    </location>
</feature>
<dbReference type="Ensembl" id="ENSLBET00000016258.1">
    <property type="protein sequence ID" value="ENSLBEP00000015335.1"/>
    <property type="gene ID" value="ENSLBEG00000011891.1"/>
</dbReference>
<dbReference type="Pfam" id="PF00520">
    <property type="entry name" value="Ion_trans"/>
    <property type="match status" value="1"/>
</dbReference>
<dbReference type="InterPro" id="IPR027359">
    <property type="entry name" value="Volt_channel_dom_sf"/>
</dbReference>
<evidence type="ECO:0000256" key="5">
    <source>
        <dbReference type="SAM" id="MobiDB-lite"/>
    </source>
</evidence>
<sequence length="245" mass="27321">RLASLLPPVGTEVFRHFTATSAEGSKRHPDTEDERDQSNQPQRANDLEAGKPLPFFYGDPPSEFLNTPLEELDPFYQSQKTFLVLGKGKTIHRFDSSPSCFLFSPFNPLRKCAIRVLIHPYPLRCHTLLSCVFMTMKNPPVWISSLGITAVYTVEVIVKVMSRGILIGRFSFLRDPWNWLDILVIIFGYVPLFVDLGKVSVLSSALQVLKLLPLIPGQCVCVCVCACVFVCVCVCVCVCLCVCAC</sequence>
<dbReference type="Gene3D" id="1.20.120.350">
    <property type="entry name" value="Voltage-gated potassium channels. Chain C"/>
    <property type="match status" value="1"/>
</dbReference>
<evidence type="ECO:0000256" key="2">
    <source>
        <dbReference type="ARBA" id="ARBA00022692"/>
    </source>
</evidence>
<evidence type="ECO:0000256" key="6">
    <source>
        <dbReference type="SAM" id="Phobius"/>
    </source>
</evidence>
<evidence type="ECO:0000313" key="8">
    <source>
        <dbReference type="Ensembl" id="ENSLBEP00000015335.1"/>
    </source>
</evidence>
<dbReference type="PANTHER" id="PTHR10037:SF223">
    <property type="entry name" value="SODIUM CHANNEL PROTEIN TYPE 4 SUBUNIT ALPHA"/>
    <property type="match status" value="1"/>
</dbReference>
<feature type="region of interest" description="Disordered" evidence="5">
    <location>
        <begin position="17"/>
        <end position="45"/>
    </location>
</feature>
<proteinExistence type="predicted"/>
<dbReference type="Proteomes" id="UP000261660">
    <property type="component" value="Unplaced"/>
</dbReference>
<dbReference type="InterPro" id="IPR043203">
    <property type="entry name" value="VGCC_Ca_Na"/>
</dbReference>
<feature type="transmembrane region" description="Helical" evidence="6">
    <location>
        <begin position="141"/>
        <end position="158"/>
    </location>
</feature>
<evidence type="ECO:0000256" key="3">
    <source>
        <dbReference type="ARBA" id="ARBA00022989"/>
    </source>
</evidence>
<reference evidence="8" key="2">
    <citation type="submission" date="2025-09" db="UniProtKB">
        <authorList>
            <consortium name="Ensembl"/>
        </authorList>
    </citation>
    <scope>IDENTIFICATION</scope>
</reference>
<keyword evidence="4 6" id="KW-0472">Membrane</keyword>
<organism evidence="8 9">
    <name type="scientific">Labrus bergylta</name>
    <name type="common">ballan wrasse</name>
    <dbReference type="NCBI Taxonomy" id="56723"/>
    <lineage>
        <taxon>Eukaryota</taxon>
        <taxon>Metazoa</taxon>
        <taxon>Chordata</taxon>
        <taxon>Craniata</taxon>
        <taxon>Vertebrata</taxon>
        <taxon>Euteleostomi</taxon>
        <taxon>Actinopterygii</taxon>
        <taxon>Neopterygii</taxon>
        <taxon>Teleostei</taxon>
        <taxon>Neoteleostei</taxon>
        <taxon>Acanthomorphata</taxon>
        <taxon>Eupercaria</taxon>
        <taxon>Labriformes</taxon>
        <taxon>Labridae</taxon>
        <taxon>Labrus</taxon>
    </lineage>
</organism>
<dbReference type="AlphaFoldDB" id="A0A3Q3M465"/>
<evidence type="ECO:0000313" key="9">
    <source>
        <dbReference type="Proteomes" id="UP000261660"/>
    </source>
</evidence>
<keyword evidence="3 6" id="KW-1133">Transmembrane helix</keyword>
<reference evidence="8" key="1">
    <citation type="submission" date="2025-08" db="UniProtKB">
        <authorList>
            <consortium name="Ensembl"/>
        </authorList>
    </citation>
    <scope>IDENTIFICATION</scope>
</reference>
<dbReference type="GO" id="GO:0005248">
    <property type="term" value="F:voltage-gated sodium channel activity"/>
    <property type="evidence" value="ECO:0007669"/>
    <property type="project" value="TreeGrafter"/>
</dbReference>
<evidence type="ECO:0000259" key="7">
    <source>
        <dbReference type="Pfam" id="PF00520"/>
    </source>
</evidence>
<dbReference type="GO" id="GO:0086010">
    <property type="term" value="P:membrane depolarization during action potential"/>
    <property type="evidence" value="ECO:0007669"/>
    <property type="project" value="TreeGrafter"/>
</dbReference>
<keyword evidence="2 6" id="KW-0812">Transmembrane</keyword>
<accession>A0A3Q3M465</accession>
<dbReference type="GO" id="GO:0019228">
    <property type="term" value="P:neuronal action potential"/>
    <property type="evidence" value="ECO:0007669"/>
    <property type="project" value="TreeGrafter"/>
</dbReference>
<protein>
    <submittedName>
        <fullName evidence="8">Sodium channel protein type 3 subunit alpha-like</fullName>
    </submittedName>
</protein>
<dbReference type="PANTHER" id="PTHR10037">
    <property type="entry name" value="VOLTAGE-GATED CATION CHANNEL CALCIUM AND SODIUM"/>
    <property type="match status" value="1"/>
</dbReference>
<dbReference type="GeneTree" id="ENSGT00940000167873"/>
<dbReference type="SUPFAM" id="SSF81324">
    <property type="entry name" value="Voltage-gated potassium channels"/>
    <property type="match status" value="1"/>
</dbReference>
<dbReference type="GO" id="GO:0001518">
    <property type="term" value="C:voltage-gated sodium channel complex"/>
    <property type="evidence" value="ECO:0007669"/>
    <property type="project" value="TreeGrafter"/>
</dbReference>
<name>A0A3Q3M465_9LABR</name>
<feature type="domain" description="Ion transport" evidence="7">
    <location>
        <begin position="128"/>
        <end position="240"/>
    </location>
</feature>
<evidence type="ECO:0000256" key="1">
    <source>
        <dbReference type="ARBA" id="ARBA00004141"/>
    </source>
</evidence>